<evidence type="ECO:0000313" key="4">
    <source>
        <dbReference type="EMBL" id="KAF3289620.1"/>
    </source>
</evidence>
<organism evidence="4 5">
    <name type="scientific">Orbilia oligospora</name>
    <name type="common">Nematode-trapping fungus</name>
    <name type="synonym">Arthrobotrys oligospora</name>
    <dbReference type="NCBI Taxonomy" id="2813651"/>
    <lineage>
        <taxon>Eukaryota</taxon>
        <taxon>Fungi</taxon>
        <taxon>Dikarya</taxon>
        <taxon>Ascomycota</taxon>
        <taxon>Pezizomycotina</taxon>
        <taxon>Orbiliomycetes</taxon>
        <taxon>Orbiliales</taxon>
        <taxon>Orbiliaceae</taxon>
        <taxon>Orbilia</taxon>
    </lineage>
</organism>
<dbReference type="Proteomes" id="UP000474640">
    <property type="component" value="Unassembled WGS sequence"/>
</dbReference>
<feature type="compositionally biased region" description="Basic and acidic residues" evidence="1">
    <location>
        <begin position="1"/>
        <end position="10"/>
    </location>
</feature>
<feature type="domain" description="G" evidence="3">
    <location>
        <begin position="208"/>
        <end position="308"/>
    </location>
</feature>
<evidence type="ECO:0000256" key="1">
    <source>
        <dbReference type="SAM" id="MobiDB-lite"/>
    </source>
</evidence>
<dbReference type="AlphaFoldDB" id="A0A7C8RLP0"/>
<evidence type="ECO:0000259" key="3">
    <source>
        <dbReference type="Pfam" id="PF01926"/>
    </source>
</evidence>
<accession>A0A7C8RLP0</accession>
<dbReference type="EMBL" id="JAABOJ010000002">
    <property type="protein sequence ID" value="KAF3289620.1"/>
    <property type="molecule type" value="Genomic_DNA"/>
</dbReference>
<dbReference type="GO" id="GO:0005525">
    <property type="term" value="F:GTP binding"/>
    <property type="evidence" value="ECO:0007669"/>
    <property type="project" value="InterPro"/>
</dbReference>
<feature type="transmembrane region" description="Helical" evidence="2">
    <location>
        <begin position="559"/>
        <end position="581"/>
    </location>
</feature>
<keyword evidence="2" id="KW-0812">Transmembrane</keyword>
<feature type="compositionally biased region" description="Polar residues" evidence="1">
    <location>
        <begin position="11"/>
        <end position="22"/>
    </location>
</feature>
<keyword evidence="2" id="KW-0472">Membrane</keyword>
<dbReference type="OrthoDB" id="5339753at2759"/>
<feature type="transmembrane region" description="Helical" evidence="2">
    <location>
        <begin position="173"/>
        <end position="191"/>
    </location>
</feature>
<proteinExistence type="predicted"/>
<comment type="caution">
    <text evidence="4">The sequence shown here is derived from an EMBL/GenBank/DDBJ whole genome shotgun (WGS) entry which is preliminary data.</text>
</comment>
<dbReference type="InterPro" id="IPR027417">
    <property type="entry name" value="P-loop_NTPase"/>
</dbReference>
<feature type="compositionally biased region" description="Basic and acidic residues" evidence="1">
    <location>
        <begin position="528"/>
        <end position="540"/>
    </location>
</feature>
<dbReference type="Gene3D" id="3.40.50.300">
    <property type="entry name" value="P-loop containing nucleotide triphosphate hydrolases"/>
    <property type="match status" value="1"/>
</dbReference>
<name>A0A7C8RLP0_ORBOL</name>
<gene>
    <name evidence="4" type="ORF">TWF970_003390</name>
</gene>
<dbReference type="CDD" id="cd00882">
    <property type="entry name" value="Ras_like_GTPase"/>
    <property type="match status" value="1"/>
</dbReference>
<dbReference type="SUPFAM" id="SSF52540">
    <property type="entry name" value="P-loop containing nucleoside triphosphate hydrolases"/>
    <property type="match status" value="1"/>
</dbReference>
<feature type="region of interest" description="Disordered" evidence="1">
    <location>
        <begin position="1"/>
        <end position="150"/>
    </location>
</feature>
<evidence type="ECO:0000256" key="2">
    <source>
        <dbReference type="SAM" id="Phobius"/>
    </source>
</evidence>
<feature type="compositionally biased region" description="Polar residues" evidence="1">
    <location>
        <begin position="107"/>
        <end position="119"/>
    </location>
</feature>
<feature type="region of interest" description="Disordered" evidence="1">
    <location>
        <begin position="526"/>
        <end position="548"/>
    </location>
</feature>
<dbReference type="InterPro" id="IPR006073">
    <property type="entry name" value="GTP-bd"/>
</dbReference>
<reference evidence="4 5" key="1">
    <citation type="submission" date="2020-01" db="EMBL/GenBank/DDBJ databases">
        <authorList>
            <person name="Palmer J.M."/>
        </authorList>
    </citation>
    <scope>NUCLEOTIDE SEQUENCE [LARGE SCALE GENOMIC DNA]</scope>
    <source>
        <strain evidence="4 5">TWF970</strain>
    </source>
</reference>
<evidence type="ECO:0000313" key="5">
    <source>
        <dbReference type="Proteomes" id="UP000474640"/>
    </source>
</evidence>
<sequence length="585" mass="65069">MAYSYRDRTYTESSPSSATLAPQNKVEHEGDTPGISTGSRAATWSSQNESIARNSASIENWSSDITTLNTEDQKRPKTVIKRKPVPSTGLPETESGGSYSRKRTETMDSSGGFSENSRAQPAELNGRSENTSLRRSSASEVKQAQISHSERSESLVESGLALLNRRNWTPFKIFMLAGLILTLPGILSMISSSGTGPATGLTPASPIVAIMGETGSGKSSFIKALGGRDDSGNFPLVGHTLNSTTKKVQWYSAVAGSKGFYILDTPGFDDSYMSDFDILEGLTKELATIYSNSRPLTGIIYVHDVSKEKMGGTSHKSLRTFQKLVGERSMENVVLVTTHWRSFLKGEQVKREDELRKTFWASMIGRGSKILRHDGSTKSAVRIVKEMLDRKPVVVKIVDEMVNQKMAFYQTDAGGVVQEGLKVLEGKLDSNVAALNDEITQLKKERKDAENAVEDRMKKLEKQWKTSTQKERQEIEAQMKRIKTEGAEQAGKFNKQLTAIVYEKQQQAYQINDLKKANEALQSQLDQQRQRQLLEEEERRKKEKEKEEEDDESGFFTKLFAGIITAIIWIFLTLVLIGFCVSPSP</sequence>
<feature type="compositionally biased region" description="Polar residues" evidence="1">
    <location>
        <begin position="34"/>
        <end position="70"/>
    </location>
</feature>
<dbReference type="Pfam" id="PF01926">
    <property type="entry name" value="MMR_HSR1"/>
    <property type="match status" value="1"/>
</dbReference>
<feature type="compositionally biased region" description="Polar residues" evidence="1">
    <location>
        <begin position="127"/>
        <end position="147"/>
    </location>
</feature>
<protein>
    <recommendedName>
        <fullName evidence="3">G domain-containing protein</fullName>
    </recommendedName>
</protein>
<keyword evidence="2" id="KW-1133">Transmembrane helix</keyword>